<keyword evidence="2" id="KW-1185">Reference proteome</keyword>
<comment type="caution">
    <text evidence="1">The sequence shown here is derived from an EMBL/GenBank/DDBJ whole genome shotgun (WGS) entry which is preliminary data.</text>
</comment>
<dbReference type="Proteomes" id="UP000265703">
    <property type="component" value="Unassembled WGS sequence"/>
</dbReference>
<sequence length="306" mass="37484">MFVEDIITEHNKLKRGKKYVMKKVEVREEDIENMDIINRIILKIDNIWGRFKNIKNSIENELLEKYYNRHNIIQKYKIERKENNNKVILKWYKRLAAINNEKIIIESGEARKLYSIMEKMDKIKMKIVRRRRWKIKNINYIERLLEITEKKNIYWSLIENIEKEKDKIKVENSIRRSEIIDVNEIEELIPVNRYSLYWNRKLVNDQIRETVKKYNKLKYLGEWLILNINENLITKLEEKEINWEKMIEYINNYKGGGMVMTSDKDRRDRSCNLKNLIEQLPTYKVMTKRNNEIYNEKCPRCKKEAV</sequence>
<proteinExistence type="predicted"/>
<gene>
    <name evidence="1" type="ORF">C1645_834143</name>
</gene>
<name>A0A397SEB5_9GLOM</name>
<organism evidence="1 2">
    <name type="scientific">Glomus cerebriforme</name>
    <dbReference type="NCBI Taxonomy" id="658196"/>
    <lineage>
        <taxon>Eukaryota</taxon>
        <taxon>Fungi</taxon>
        <taxon>Fungi incertae sedis</taxon>
        <taxon>Mucoromycota</taxon>
        <taxon>Glomeromycotina</taxon>
        <taxon>Glomeromycetes</taxon>
        <taxon>Glomerales</taxon>
        <taxon>Glomeraceae</taxon>
        <taxon>Glomus</taxon>
    </lineage>
</organism>
<reference evidence="1 2" key="1">
    <citation type="submission" date="2018-06" db="EMBL/GenBank/DDBJ databases">
        <title>Comparative genomics reveals the genomic features of Rhizophagus irregularis, R. cerebriforme, R. diaphanum and Gigaspora rosea, and their symbiotic lifestyle signature.</title>
        <authorList>
            <person name="Morin E."/>
            <person name="San Clemente H."/>
            <person name="Chen E.C.H."/>
            <person name="De La Providencia I."/>
            <person name="Hainaut M."/>
            <person name="Kuo A."/>
            <person name="Kohler A."/>
            <person name="Murat C."/>
            <person name="Tang N."/>
            <person name="Roy S."/>
            <person name="Loubradou J."/>
            <person name="Henrissat B."/>
            <person name="Grigoriev I.V."/>
            <person name="Corradi N."/>
            <person name="Roux C."/>
            <person name="Martin F.M."/>
        </authorList>
    </citation>
    <scope>NUCLEOTIDE SEQUENCE [LARGE SCALE GENOMIC DNA]</scope>
    <source>
        <strain evidence="1 2">DAOM 227022</strain>
    </source>
</reference>
<accession>A0A397SEB5</accession>
<protein>
    <submittedName>
        <fullName evidence="1">Uncharacterized protein</fullName>
    </submittedName>
</protein>
<dbReference type="EMBL" id="QKYT01000589">
    <property type="protein sequence ID" value="RIA83219.1"/>
    <property type="molecule type" value="Genomic_DNA"/>
</dbReference>
<evidence type="ECO:0000313" key="2">
    <source>
        <dbReference type="Proteomes" id="UP000265703"/>
    </source>
</evidence>
<dbReference type="OrthoDB" id="10671143at2759"/>
<evidence type="ECO:0000313" key="1">
    <source>
        <dbReference type="EMBL" id="RIA83219.1"/>
    </source>
</evidence>
<dbReference type="STRING" id="658196.A0A397SEB5"/>
<dbReference type="AlphaFoldDB" id="A0A397SEB5"/>